<dbReference type="PANTHER" id="PTHR47506">
    <property type="entry name" value="TRANSCRIPTIONAL REGULATORY PROTEIN"/>
    <property type="match status" value="1"/>
</dbReference>
<dbReference type="SUPFAM" id="SSF46689">
    <property type="entry name" value="Homeodomain-like"/>
    <property type="match status" value="1"/>
</dbReference>
<dbReference type="EMBL" id="UOFH01000195">
    <property type="protein sequence ID" value="VAW61770.1"/>
    <property type="molecule type" value="Genomic_DNA"/>
</dbReference>
<dbReference type="PRINTS" id="PR00455">
    <property type="entry name" value="HTHTETR"/>
</dbReference>
<evidence type="ECO:0000256" key="1">
    <source>
        <dbReference type="ARBA" id="ARBA00023015"/>
    </source>
</evidence>
<dbReference type="SUPFAM" id="SSF48498">
    <property type="entry name" value="Tetracyclin repressor-like, C-terminal domain"/>
    <property type="match status" value="1"/>
</dbReference>
<dbReference type="PROSITE" id="PS50977">
    <property type="entry name" value="HTH_TETR_2"/>
    <property type="match status" value="1"/>
</dbReference>
<gene>
    <name evidence="5" type="ORF">MNBD_GAMMA08-1029</name>
</gene>
<evidence type="ECO:0000256" key="2">
    <source>
        <dbReference type="ARBA" id="ARBA00023125"/>
    </source>
</evidence>
<dbReference type="PANTHER" id="PTHR47506:SF1">
    <property type="entry name" value="HTH-TYPE TRANSCRIPTIONAL REGULATOR YJDC"/>
    <property type="match status" value="1"/>
</dbReference>
<dbReference type="Pfam" id="PF00440">
    <property type="entry name" value="TetR_N"/>
    <property type="match status" value="1"/>
</dbReference>
<dbReference type="Pfam" id="PF21993">
    <property type="entry name" value="TetR_C_13_2"/>
    <property type="match status" value="1"/>
</dbReference>
<dbReference type="Gene3D" id="1.10.357.10">
    <property type="entry name" value="Tetracycline Repressor, domain 2"/>
    <property type="match status" value="1"/>
</dbReference>
<dbReference type="InterPro" id="IPR001647">
    <property type="entry name" value="HTH_TetR"/>
</dbReference>
<keyword evidence="1" id="KW-0805">Transcription regulation</keyword>
<evidence type="ECO:0000259" key="4">
    <source>
        <dbReference type="PROSITE" id="PS50977"/>
    </source>
</evidence>
<dbReference type="InterPro" id="IPR054156">
    <property type="entry name" value="YxaF_TetR_C"/>
</dbReference>
<organism evidence="5">
    <name type="scientific">hydrothermal vent metagenome</name>
    <dbReference type="NCBI Taxonomy" id="652676"/>
    <lineage>
        <taxon>unclassified sequences</taxon>
        <taxon>metagenomes</taxon>
        <taxon>ecological metagenomes</taxon>
    </lineage>
</organism>
<dbReference type="AlphaFoldDB" id="A0A3B0XAZ5"/>
<keyword evidence="3" id="KW-0804">Transcription</keyword>
<feature type="domain" description="HTH tetR-type" evidence="4">
    <location>
        <begin position="6"/>
        <end position="66"/>
    </location>
</feature>
<proteinExistence type="predicted"/>
<name>A0A3B0XAZ5_9ZZZZ</name>
<reference evidence="5" key="1">
    <citation type="submission" date="2018-06" db="EMBL/GenBank/DDBJ databases">
        <authorList>
            <person name="Zhirakovskaya E."/>
        </authorList>
    </citation>
    <scope>NUCLEOTIDE SEQUENCE</scope>
</reference>
<keyword evidence="2" id="KW-0238">DNA-binding</keyword>
<evidence type="ECO:0000256" key="3">
    <source>
        <dbReference type="ARBA" id="ARBA00023163"/>
    </source>
</evidence>
<accession>A0A3B0XAZ5</accession>
<dbReference type="GO" id="GO:0003677">
    <property type="term" value="F:DNA binding"/>
    <property type="evidence" value="ECO:0007669"/>
    <property type="project" value="UniProtKB-KW"/>
</dbReference>
<dbReference type="InterPro" id="IPR009057">
    <property type="entry name" value="Homeodomain-like_sf"/>
</dbReference>
<evidence type="ECO:0000313" key="5">
    <source>
        <dbReference type="EMBL" id="VAW61770.1"/>
    </source>
</evidence>
<protein>
    <submittedName>
        <fullName evidence="5">Transcriptional regulator, AcrR family</fullName>
    </submittedName>
</protein>
<dbReference type="InterPro" id="IPR036271">
    <property type="entry name" value="Tet_transcr_reg_TetR-rel_C_sf"/>
</dbReference>
<sequence>MGTKGSVNRQRIVIAADRLFYSRGYNQTSFSDISDETGIPRGNFYYYFKTKEDILAAVVDARLIEFKNMLIECEKTTSDPLQRLHGLAQFPLQREQQVLQYGCPIGSLSSELAKEQDTEISQARLTAVFDLLKSWISEQLIALGQENRSEDIAKDMLAKMQGVIMIANVYNDTAFLHRGIKDIQNWINQTLSN</sequence>